<reference evidence="2" key="1">
    <citation type="journal article" date="2019" name="Int. J. Syst. Evol. Microbiol.">
        <title>The Global Catalogue of Microorganisms (GCM) 10K type strain sequencing project: providing services to taxonomists for standard genome sequencing and annotation.</title>
        <authorList>
            <consortium name="The Broad Institute Genomics Platform"/>
            <consortium name="The Broad Institute Genome Sequencing Center for Infectious Disease"/>
            <person name="Wu L."/>
            <person name="Ma J."/>
        </authorList>
    </citation>
    <scope>NUCLEOTIDE SEQUENCE [LARGE SCALE GENOMIC DNA]</scope>
    <source>
        <strain evidence="2">KCTC 42808</strain>
    </source>
</reference>
<sequence>MKHFFYLVLLIFITSCGNEKTIQLAEISHSEIHEVLDISPGYIFYDETKPDSLELNRKNLISTTNWLINVDKRLKLHQAIPQIIFLQEKKKNSNHKKEGVKNYFTCNDTSIKNLGFIDFTDIIYQTQANEIDSKKDTSIFVLTLSVNSMNDILINSYLQETAHNSTTVIKDLFSTIETIKNSNNLELDASDFKVNLHFNKNLSFQEYIHIKSMCNDLNTEGLSVSNIEYIY</sequence>
<proteinExistence type="predicted"/>
<evidence type="ECO:0000313" key="2">
    <source>
        <dbReference type="Proteomes" id="UP001597467"/>
    </source>
</evidence>
<comment type="caution">
    <text evidence="1">The sequence shown here is derived from an EMBL/GenBank/DDBJ whole genome shotgun (WGS) entry which is preliminary data.</text>
</comment>
<organism evidence="1 2">
    <name type="scientific">Lacinutrix gracilariae</name>
    <dbReference type="NCBI Taxonomy" id="1747198"/>
    <lineage>
        <taxon>Bacteria</taxon>
        <taxon>Pseudomonadati</taxon>
        <taxon>Bacteroidota</taxon>
        <taxon>Flavobacteriia</taxon>
        <taxon>Flavobacteriales</taxon>
        <taxon>Flavobacteriaceae</taxon>
        <taxon>Lacinutrix</taxon>
    </lineage>
</organism>
<accession>A0ABW5JZD7</accession>
<dbReference type="Proteomes" id="UP001597467">
    <property type="component" value="Unassembled WGS sequence"/>
</dbReference>
<evidence type="ECO:0008006" key="3">
    <source>
        <dbReference type="Google" id="ProtNLM"/>
    </source>
</evidence>
<dbReference type="RefSeq" id="WP_379902182.1">
    <property type="nucleotide sequence ID" value="NZ_JBHULM010000009.1"/>
</dbReference>
<name>A0ABW5JZD7_9FLAO</name>
<dbReference type="EMBL" id="JBHULM010000009">
    <property type="protein sequence ID" value="MFD2541928.1"/>
    <property type="molecule type" value="Genomic_DNA"/>
</dbReference>
<keyword evidence="2" id="KW-1185">Reference proteome</keyword>
<dbReference type="PROSITE" id="PS51257">
    <property type="entry name" value="PROKAR_LIPOPROTEIN"/>
    <property type="match status" value="1"/>
</dbReference>
<evidence type="ECO:0000313" key="1">
    <source>
        <dbReference type="EMBL" id="MFD2541928.1"/>
    </source>
</evidence>
<protein>
    <recommendedName>
        <fullName evidence="3">Lipoprotein</fullName>
    </recommendedName>
</protein>
<gene>
    <name evidence="1" type="ORF">ACFSSB_06305</name>
</gene>